<protein>
    <submittedName>
        <fullName evidence="4">Protein FAM19A2</fullName>
    </submittedName>
</protein>
<comment type="similarity">
    <text evidence="1">Belongs to the TAFA family.</text>
</comment>
<evidence type="ECO:0000313" key="4">
    <source>
        <dbReference type="EMBL" id="KAK0145086.1"/>
    </source>
</evidence>
<proteinExistence type="inferred from homology"/>
<dbReference type="EMBL" id="JAOPHQ010002890">
    <property type="protein sequence ID" value="KAK0145086.1"/>
    <property type="molecule type" value="Genomic_DNA"/>
</dbReference>
<keyword evidence="2" id="KW-0732">Signal</keyword>
<organism evidence="4 5">
    <name type="scientific">Merluccius polli</name>
    <name type="common">Benguela hake</name>
    <name type="synonym">Merluccius cadenati</name>
    <dbReference type="NCBI Taxonomy" id="89951"/>
    <lineage>
        <taxon>Eukaryota</taxon>
        <taxon>Metazoa</taxon>
        <taxon>Chordata</taxon>
        <taxon>Craniata</taxon>
        <taxon>Vertebrata</taxon>
        <taxon>Euteleostomi</taxon>
        <taxon>Actinopterygii</taxon>
        <taxon>Neopterygii</taxon>
        <taxon>Teleostei</taxon>
        <taxon>Neoteleostei</taxon>
        <taxon>Acanthomorphata</taxon>
        <taxon>Zeiogadaria</taxon>
        <taxon>Gadariae</taxon>
        <taxon>Gadiformes</taxon>
        <taxon>Gadoidei</taxon>
        <taxon>Merlucciidae</taxon>
        <taxon>Merluccius</taxon>
    </lineage>
</organism>
<evidence type="ECO:0000256" key="1">
    <source>
        <dbReference type="ARBA" id="ARBA00006101"/>
    </source>
</evidence>
<evidence type="ECO:0000313" key="5">
    <source>
        <dbReference type="Proteomes" id="UP001174136"/>
    </source>
</evidence>
<dbReference type="Pfam" id="PF12020">
    <property type="entry name" value="TAFA"/>
    <property type="match status" value="1"/>
</dbReference>
<evidence type="ECO:0000256" key="2">
    <source>
        <dbReference type="ARBA" id="ARBA00022729"/>
    </source>
</evidence>
<gene>
    <name evidence="4" type="primary">Fam19a2_1</name>
    <name evidence="4" type="ORF">N1851_016018</name>
</gene>
<accession>A0AA47NZU8</accession>
<sequence length="155" mass="16928">MAINRRLALALALTDEEENHVPACLWVQISLGEGSSKVPTIIVQELRFDDARFAANCDWQLIAADNWVLASIVGQKWWCQMHPCMDGEECKVLPDLTGWSCSTGNKVKTTKVVPKLLFLLRGAGIKSGEGSPRSCERGDTRAEGKDASEGNVDAI</sequence>
<reference evidence="4" key="1">
    <citation type="journal article" date="2023" name="Front. Mar. Sci.">
        <title>A new Merluccius polli reference genome to investigate the effects of global change in West African waters.</title>
        <authorList>
            <person name="Mateo J.L."/>
            <person name="Blanco-Fernandez C."/>
            <person name="Garcia-Vazquez E."/>
            <person name="Machado-Schiaffino G."/>
        </authorList>
    </citation>
    <scope>NUCLEOTIDE SEQUENCE</scope>
    <source>
        <strain evidence="4">C29</strain>
        <tissue evidence="4">Fin</tissue>
    </source>
</reference>
<keyword evidence="5" id="KW-1185">Reference proteome</keyword>
<dbReference type="GO" id="GO:0005615">
    <property type="term" value="C:extracellular space"/>
    <property type="evidence" value="ECO:0007669"/>
    <property type="project" value="TreeGrafter"/>
</dbReference>
<name>A0AA47NZU8_MERPO</name>
<dbReference type="GO" id="GO:0048018">
    <property type="term" value="F:receptor ligand activity"/>
    <property type="evidence" value="ECO:0007669"/>
    <property type="project" value="TreeGrafter"/>
</dbReference>
<feature type="region of interest" description="Disordered" evidence="3">
    <location>
        <begin position="127"/>
        <end position="155"/>
    </location>
</feature>
<dbReference type="InterPro" id="IPR020350">
    <property type="entry name" value="Chemokine-like_TAFA"/>
</dbReference>
<dbReference type="Proteomes" id="UP001174136">
    <property type="component" value="Unassembled WGS sequence"/>
</dbReference>
<comment type="caution">
    <text evidence="4">The sequence shown here is derived from an EMBL/GenBank/DDBJ whole genome shotgun (WGS) entry which is preliminary data.</text>
</comment>
<feature type="compositionally biased region" description="Basic and acidic residues" evidence="3">
    <location>
        <begin position="134"/>
        <end position="148"/>
    </location>
</feature>
<dbReference type="InterPro" id="IPR051743">
    <property type="entry name" value="TAFA_chemokine-like"/>
</dbReference>
<evidence type="ECO:0000256" key="3">
    <source>
        <dbReference type="SAM" id="MobiDB-lite"/>
    </source>
</evidence>
<dbReference type="AlphaFoldDB" id="A0AA47NZU8"/>
<dbReference type="PANTHER" id="PTHR31770">
    <property type="entry name" value="CHEMOKINE-LIKE PROTEIN TAFA FAMILY MEMBER"/>
    <property type="match status" value="1"/>
</dbReference>